<dbReference type="RefSeq" id="WP_185424083.1">
    <property type="nucleotide sequence ID" value="NZ_JAARRL010000002.1"/>
</dbReference>
<evidence type="ECO:0000256" key="1">
    <source>
        <dbReference type="ARBA" id="ARBA00022723"/>
    </source>
</evidence>
<dbReference type="EMBL" id="JAARRL010000002">
    <property type="protein sequence ID" value="MBC1499241.1"/>
    <property type="molecule type" value="Genomic_DNA"/>
</dbReference>
<dbReference type="PANTHER" id="PTHR36113:SF6">
    <property type="entry name" value="FOSFOMYCIN RESISTANCE PROTEIN FOSX"/>
    <property type="match status" value="1"/>
</dbReference>
<dbReference type="PROSITE" id="PS51819">
    <property type="entry name" value="VOC"/>
    <property type="match status" value="1"/>
</dbReference>
<sequence length="133" mass="15576">MLHHVEINVSNLEEARLFWDELLLGLGYSLYSEWGAGVSWMYEETYLVFVQTEARFLEAGYHRGHTGLNHLAFHVERRADVDWWTAKFREQGIPILYEDRHPFAGGPNYYAVFAEGPDRMKVELVAKEKDQKI</sequence>
<comment type="caution">
    <text evidence="3">The sequence shown here is derived from an EMBL/GenBank/DDBJ whole genome shotgun (WGS) entry which is preliminary data.</text>
</comment>
<organism evidence="3 4">
    <name type="scientific">Listeria weihenstephanensis</name>
    <dbReference type="NCBI Taxonomy" id="1006155"/>
    <lineage>
        <taxon>Bacteria</taxon>
        <taxon>Bacillati</taxon>
        <taxon>Bacillota</taxon>
        <taxon>Bacilli</taxon>
        <taxon>Bacillales</taxon>
        <taxon>Listeriaceae</taxon>
        <taxon>Listeria</taxon>
    </lineage>
</organism>
<dbReference type="InterPro" id="IPR004360">
    <property type="entry name" value="Glyas_Fos-R_dOase_dom"/>
</dbReference>
<dbReference type="Proteomes" id="UP000564536">
    <property type="component" value="Unassembled WGS sequence"/>
</dbReference>
<dbReference type="Gene3D" id="3.10.180.10">
    <property type="entry name" value="2,3-Dihydroxybiphenyl 1,2-Dioxygenase, domain 1"/>
    <property type="match status" value="1"/>
</dbReference>
<dbReference type="InterPro" id="IPR037523">
    <property type="entry name" value="VOC_core"/>
</dbReference>
<dbReference type="InterPro" id="IPR029068">
    <property type="entry name" value="Glyas_Bleomycin-R_OHBP_Dase"/>
</dbReference>
<dbReference type="SUPFAM" id="SSF54593">
    <property type="entry name" value="Glyoxalase/Bleomycin resistance protein/Dihydroxybiphenyl dioxygenase"/>
    <property type="match status" value="1"/>
</dbReference>
<reference evidence="3 4" key="1">
    <citation type="submission" date="2020-03" db="EMBL/GenBank/DDBJ databases">
        <title>Soil Listeria distribution.</title>
        <authorList>
            <person name="Liao J."/>
            <person name="Wiedmann M."/>
        </authorList>
    </citation>
    <scope>NUCLEOTIDE SEQUENCE [LARGE SCALE GENOMIC DNA]</scope>
    <source>
        <strain evidence="3 4">FSL L7-1523</strain>
    </source>
</reference>
<feature type="domain" description="VOC" evidence="2">
    <location>
        <begin position="1"/>
        <end position="127"/>
    </location>
</feature>
<dbReference type="GO" id="GO:0046872">
    <property type="term" value="F:metal ion binding"/>
    <property type="evidence" value="ECO:0007669"/>
    <property type="project" value="UniProtKB-KW"/>
</dbReference>
<accession>A0A841Z0D5</accession>
<dbReference type="Pfam" id="PF00903">
    <property type="entry name" value="Glyoxalase"/>
    <property type="match status" value="1"/>
</dbReference>
<proteinExistence type="predicted"/>
<keyword evidence="1" id="KW-0479">Metal-binding</keyword>
<protein>
    <recommendedName>
        <fullName evidence="2">VOC domain-containing protein</fullName>
    </recommendedName>
</protein>
<dbReference type="AlphaFoldDB" id="A0A841Z0D5"/>
<name>A0A841Z0D5_9LIST</name>
<dbReference type="InterPro" id="IPR051332">
    <property type="entry name" value="Fosfomycin_Res_Enzymes"/>
</dbReference>
<evidence type="ECO:0000313" key="4">
    <source>
        <dbReference type="Proteomes" id="UP000564536"/>
    </source>
</evidence>
<evidence type="ECO:0000313" key="3">
    <source>
        <dbReference type="EMBL" id="MBC1499241.1"/>
    </source>
</evidence>
<gene>
    <name evidence="3" type="ORF">HB943_01410</name>
</gene>
<evidence type="ECO:0000259" key="2">
    <source>
        <dbReference type="PROSITE" id="PS51819"/>
    </source>
</evidence>
<dbReference type="PANTHER" id="PTHR36113">
    <property type="entry name" value="LYASE, PUTATIVE-RELATED-RELATED"/>
    <property type="match status" value="1"/>
</dbReference>